<reference evidence="1 2" key="1">
    <citation type="journal article" date="2011" name="Stand. Genomic Sci.">
        <title>Complete genome sequence of Haliscomenobacter hydrossis type strain (O).</title>
        <authorList>
            <consortium name="US DOE Joint Genome Institute (JGI-PGF)"/>
            <person name="Daligault H."/>
            <person name="Lapidus A."/>
            <person name="Zeytun A."/>
            <person name="Nolan M."/>
            <person name="Lucas S."/>
            <person name="Del Rio T.G."/>
            <person name="Tice H."/>
            <person name="Cheng J.F."/>
            <person name="Tapia R."/>
            <person name="Han C."/>
            <person name="Goodwin L."/>
            <person name="Pitluck S."/>
            <person name="Liolios K."/>
            <person name="Pagani I."/>
            <person name="Ivanova N."/>
            <person name="Huntemann M."/>
            <person name="Mavromatis K."/>
            <person name="Mikhailova N."/>
            <person name="Pati A."/>
            <person name="Chen A."/>
            <person name="Palaniappan K."/>
            <person name="Land M."/>
            <person name="Hauser L."/>
            <person name="Brambilla E.M."/>
            <person name="Rohde M."/>
            <person name="Verbarg S."/>
            <person name="Goker M."/>
            <person name="Bristow J."/>
            <person name="Eisen J.A."/>
            <person name="Markowitz V."/>
            <person name="Hugenholtz P."/>
            <person name="Kyrpides N.C."/>
            <person name="Klenk H.P."/>
            <person name="Woyke T."/>
        </authorList>
    </citation>
    <scope>NUCLEOTIDE SEQUENCE [LARGE SCALE GENOMIC DNA]</scope>
    <source>
        <strain evidence="2">ATCC 27775 / DSM 1100 / LMG 10767 / O</strain>
    </source>
</reference>
<dbReference type="Pfam" id="PF18944">
    <property type="entry name" value="DUF5691"/>
    <property type="match status" value="1"/>
</dbReference>
<protein>
    <submittedName>
        <fullName evidence="1">Uncharacterized protein</fullName>
    </submittedName>
</protein>
<sequence>MNHLAELQTLVLLGTDRAPVSDGLLMYWQEQGLNNSELPEKVVAQALVFHRQWQRAGFPLPVWTAQLLPPPTQEIEPECSAESARCLQDILDGKYPDALPEWVRWLQQAQQVLPRQTLPLLLQKCLQDPSLWETIQTAIGARGTWLLKQHPEWRKLADEPAEPGAWNTTPGVLRPDLLRKLRTQDAALGLRLLQSTWAEEDPAQKAQLLAALSPGLGSADEAFLEECLQERRKETRQMAAELLACIPNSALLGRYRDYLSACIVVSGQKLSLNLPAEAPEPWRKDGVEISGKSPFTLNQRSAWLFQLIRRLPPQDWQWYWGLSPETTISLFAQQDREESWVQALTDACLLHHDLSWQEALADWWLNNENASSWKTTAGRHLLQQLPEASLHKLMVPLLQKRQYLLEDDQAATFVLCANAHTWSDELTLALLHPFKRFLAGGENPFWNIWHYARLLKALAYQCNPGLFNQLNSDWNIEAALGQRWQAEIDRMLTVIQFRAKMIKTFSHRSGAKISVHFC</sequence>
<proteinExistence type="predicted"/>
<reference key="2">
    <citation type="submission" date="2011-04" db="EMBL/GenBank/DDBJ databases">
        <title>Complete sequence of chromosome of Haliscomenobacter hydrossis DSM 1100.</title>
        <authorList>
            <consortium name="US DOE Joint Genome Institute (JGI-PGF)"/>
            <person name="Lucas S."/>
            <person name="Han J."/>
            <person name="Lapidus A."/>
            <person name="Bruce D."/>
            <person name="Goodwin L."/>
            <person name="Pitluck S."/>
            <person name="Peters L."/>
            <person name="Kyrpides N."/>
            <person name="Mavromatis K."/>
            <person name="Ivanova N."/>
            <person name="Ovchinnikova G."/>
            <person name="Pagani I."/>
            <person name="Daligault H."/>
            <person name="Detter J.C."/>
            <person name="Han C."/>
            <person name="Land M."/>
            <person name="Hauser L."/>
            <person name="Markowitz V."/>
            <person name="Cheng J.-F."/>
            <person name="Hugenholtz P."/>
            <person name="Woyke T."/>
            <person name="Wu D."/>
            <person name="Verbarg S."/>
            <person name="Frueling A."/>
            <person name="Brambilla E."/>
            <person name="Klenk H.-P."/>
            <person name="Eisen J.A."/>
        </authorList>
    </citation>
    <scope>NUCLEOTIDE SEQUENCE</scope>
    <source>
        <strain>DSM 1100</strain>
    </source>
</reference>
<gene>
    <name evidence="1" type="ordered locus">Halhy_3332</name>
</gene>
<evidence type="ECO:0000313" key="2">
    <source>
        <dbReference type="Proteomes" id="UP000008461"/>
    </source>
</evidence>
<dbReference type="AlphaFoldDB" id="F4KUA9"/>
<dbReference type="OrthoDB" id="262508at2"/>
<dbReference type="Proteomes" id="UP000008461">
    <property type="component" value="Chromosome"/>
</dbReference>
<accession>F4KUA9</accession>
<dbReference type="STRING" id="760192.Halhy_3332"/>
<evidence type="ECO:0000313" key="1">
    <source>
        <dbReference type="EMBL" id="AEE51191.1"/>
    </source>
</evidence>
<keyword evidence="2" id="KW-1185">Reference proteome</keyword>
<dbReference type="KEGG" id="hhy:Halhy_3332"/>
<dbReference type="eggNOG" id="COG1638">
    <property type="taxonomic scope" value="Bacteria"/>
</dbReference>
<name>F4KUA9_HALH1</name>
<dbReference type="InterPro" id="IPR043746">
    <property type="entry name" value="DUF5691"/>
</dbReference>
<dbReference type="EMBL" id="CP002691">
    <property type="protein sequence ID" value="AEE51191.1"/>
    <property type="molecule type" value="Genomic_DNA"/>
</dbReference>
<dbReference type="RefSeq" id="WP_013765732.1">
    <property type="nucleotide sequence ID" value="NC_015510.1"/>
</dbReference>
<dbReference type="HOGENOM" id="CLU_525586_0_0_10"/>
<organism evidence="1 2">
    <name type="scientific">Haliscomenobacter hydrossis (strain ATCC 27775 / DSM 1100 / LMG 10767 / O)</name>
    <dbReference type="NCBI Taxonomy" id="760192"/>
    <lineage>
        <taxon>Bacteria</taxon>
        <taxon>Pseudomonadati</taxon>
        <taxon>Bacteroidota</taxon>
        <taxon>Saprospiria</taxon>
        <taxon>Saprospirales</taxon>
        <taxon>Haliscomenobacteraceae</taxon>
        <taxon>Haliscomenobacter</taxon>
    </lineage>
</organism>